<dbReference type="AlphaFoldDB" id="A0A1T2X017"/>
<dbReference type="PANTHER" id="PTHR30383">
    <property type="entry name" value="THIOESTERASE 1/PROTEASE 1/LYSOPHOSPHOLIPASE L1"/>
    <property type="match status" value="1"/>
</dbReference>
<dbReference type="Proteomes" id="UP000190188">
    <property type="component" value="Unassembled WGS sequence"/>
</dbReference>
<comment type="caution">
    <text evidence="2">The sequence shown here is derived from an EMBL/GenBank/DDBJ whole genome shotgun (WGS) entry which is preliminary data.</text>
</comment>
<dbReference type="EMBL" id="MSZX01000020">
    <property type="protein sequence ID" value="OPA73229.1"/>
    <property type="molecule type" value="Genomic_DNA"/>
</dbReference>
<dbReference type="InterPro" id="IPR051532">
    <property type="entry name" value="Ester_Hydrolysis_Enzymes"/>
</dbReference>
<accession>A0A1T2X017</accession>
<dbReference type="STRING" id="1324314.BVG16_29555"/>
<dbReference type="SUPFAM" id="SSF52266">
    <property type="entry name" value="SGNH hydrolase"/>
    <property type="match status" value="1"/>
</dbReference>
<evidence type="ECO:0000313" key="2">
    <source>
        <dbReference type="EMBL" id="OPA73229.1"/>
    </source>
</evidence>
<dbReference type="InterPro" id="IPR036514">
    <property type="entry name" value="SGNH_hydro_sf"/>
</dbReference>
<proteinExistence type="predicted"/>
<reference evidence="2 3" key="1">
    <citation type="submission" date="2017-01" db="EMBL/GenBank/DDBJ databases">
        <title>Genome analysis of Paenibacillus selenitrireducens ES3-24.</title>
        <authorList>
            <person name="Xu D."/>
            <person name="Yao R."/>
            <person name="Zheng S."/>
        </authorList>
    </citation>
    <scope>NUCLEOTIDE SEQUENCE [LARGE SCALE GENOMIC DNA]</scope>
    <source>
        <strain evidence="2 3">ES3-24</strain>
    </source>
</reference>
<protein>
    <submittedName>
        <fullName evidence="2">GDSL family lipase</fullName>
    </submittedName>
</protein>
<organism evidence="2 3">
    <name type="scientific">Paenibacillus selenitireducens</name>
    <dbReference type="NCBI Taxonomy" id="1324314"/>
    <lineage>
        <taxon>Bacteria</taxon>
        <taxon>Bacillati</taxon>
        <taxon>Bacillota</taxon>
        <taxon>Bacilli</taxon>
        <taxon>Bacillales</taxon>
        <taxon>Paenibacillaceae</taxon>
        <taxon>Paenibacillus</taxon>
    </lineage>
</organism>
<dbReference type="PANTHER" id="PTHR30383:SF27">
    <property type="entry name" value="SPORE GERMINATION LIPASE LIPC"/>
    <property type="match status" value="1"/>
</dbReference>
<dbReference type="InterPro" id="IPR013830">
    <property type="entry name" value="SGNH_hydro"/>
</dbReference>
<evidence type="ECO:0000313" key="3">
    <source>
        <dbReference type="Proteomes" id="UP000190188"/>
    </source>
</evidence>
<dbReference type="GO" id="GO:0004622">
    <property type="term" value="F:phosphatidylcholine lysophospholipase activity"/>
    <property type="evidence" value="ECO:0007669"/>
    <property type="project" value="TreeGrafter"/>
</dbReference>
<gene>
    <name evidence="2" type="ORF">BVG16_29555</name>
</gene>
<sequence length="272" mass="29609">MMKSNIVWRWTAMAGIVSTLLLVVGFGYGVNDILNPQGMELSVDTSTPKQPPATSDFAAKTSIQVASIGDSLTRGTGDPSGEGYVRKVVKQLSVKLDKPVKLLNNLGINGLRADQLVHKLDEQGFKNAITEADLILLTIGGNDIFNSALDGDFTSQSFELDTLLDKVDESSKDLKKILLQIDELNPNAKIVYIGLYNPLADIQSMRQIGDTVVQRWNNLAAATINKHPNMTLVPTADLFQAALPSYISSDHFHPNALGYEQIAYRVIQGLAP</sequence>
<evidence type="ECO:0000259" key="1">
    <source>
        <dbReference type="Pfam" id="PF13472"/>
    </source>
</evidence>
<name>A0A1T2X017_9BACL</name>
<dbReference type="Pfam" id="PF13472">
    <property type="entry name" value="Lipase_GDSL_2"/>
    <property type="match status" value="1"/>
</dbReference>
<keyword evidence="3" id="KW-1185">Reference proteome</keyword>
<feature type="domain" description="SGNH hydrolase-type esterase" evidence="1">
    <location>
        <begin position="68"/>
        <end position="260"/>
    </location>
</feature>
<dbReference type="Gene3D" id="3.40.50.1110">
    <property type="entry name" value="SGNH hydrolase"/>
    <property type="match status" value="1"/>
</dbReference>